<feature type="compositionally biased region" description="Basic residues" evidence="1">
    <location>
        <begin position="83"/>
        <end position="97"/>
    </location>
</feature>
<reference evidence="4" key="2">
    <citation type="submission" date="2013-07" db="EMBL/GenBank/DDBJ databases">
        <authorList>
            <consortium name="The Broad Institute Genome Sequencing Platform"/>
            <person name="Cuomo C."/>
            <person name="Litvintseva A."/>
            <person name="Chen Y."/>
            <person name="Heitman J."/>
            <person name="Sun S."/>
            <person name="Springer D."/>
            <person name="Dromer F."/>
            <person name="Young S.K."/>
            <person name="Zeng Q."/>
            <person name="Gargeya S."/>
            <person name="Fitzgerald M."/>
            <person name="Abouelleil A."/>
            <person name="Alvarado L."/>
            <person name="Berlin A.M."/>
            <person name="Chapman S.B."/>
            <person name="Dewar J."/>
            <person name="Goldberg J."/>
            <person name="Griggs A."/>
            <person name="Gujja S."/>
            <person name="Hansen M."/>
            <person name="Howarth C."/>
            <person name="Imamovic A."/>
            <person name="Larimer J."/>
            <person name="McCowan C."/>
            <person name="Murphy C."/>
            <person name="Pearson M."/>
            <person name="Priest M."/>
            <person name="Roberts A."/>
            <person name="Saif S."/>
            <person name="Shea T."/>
            <person name="Sykes S."/>
            <person name="Wortman J."/>
            <person name="Nusbaum C."/>
            <person name="Birren B."/>
        </authorList>
    </citation>
    <scope>NUCLEOTIDE SEQUENCE</scope>
    <source>
        <strain evidence="4">CBS 10117</strain>
    </source>
</reference>
<protein>
    <submittedName>
        <fullName evidence="3">Uncharacterized protein</fullName>
    </submittedName>
</protein>
<dbReference type="EMBL" id="CP144537">
    <property type="protein sequence ID" value="WWC64209.1"/>
    <property type="molecule type" value="Genomic_DNA"/>
</dbReference>
<dbReference type="Proteomes" id="UP000078595">
    <property type="component" value="Chromosome 8"/>
</dbReference>
<feature type="region of interest" description="Disordered" evidence="1">
    <location>
        <begin position="79"/>
        <end position="117"/>
    </location>
</feature>
<dbReference type="EMBL" id="KI894038">
    <property type="protein sequence ID" value="OBR81156.1"/>
    <property type="molecule type" value="Genomic_DNA"/>
</dbReference>
<reference evidence="3" key="1">
    <citation type="submission" date="2013-07" db="EMBL/GenBank/DDBJ databases">
        <title>The Genome Sequence of Cryptococcus dejecticola CBS10117.</title>
        <authorList>
            <consortium name="The Broad Institute Genome Sequencing Platform"/>
            <person name="Cuomo C."/>
            <person name="Litvintseva A."/>
            <person name="Chen Y."/>
            <person name="Heitman J."/>
            <person name="Sun S."/>
            <person name="Springer D."/>
            <person name="Dromer F."/>
            <person name="Young S.K."/>
            <person name="Zeng Q."/>
            <person name="Gargeya S."/>
            <person name="Fitzgerald M."/>
            <person name="Abouelleil A."/>
            <person name="Alvarado L."/>
            <person name="Berlin A.M."/>
            <person name="Chapman S.B."/>
            <person name="Dewar J."/>
            <person name="Goldberg J."/>
            <person name="Griggs A."/>
            <person name="Gujja S."/>
            <person name="Hansen M."/>
            <person name="Howarth C."/>
            <person name="Imamovic A."/>
            <person name="Larimer J."/>
            <person name="McCowan C."/>
            <person name="Murphy C."/>
            <person name="Pearson M."/>
            <person name="Priest M."/>
            <person name="Roberts A."/>
            <person name="Saif S."/>
            <person name="Shea T."/>
            <person name="Sykes S."/>
            <person name="Wortman J."/>
            <person name="Nusbaum C."/>
            <person name="Birren B."/>
        </authorList>
    </citation>
    <scope>NUCLEOTIDE SEQUENCE [LARGE SCALE GENOMIC DNA]</scope>
    <source>
        <strain evidence="3">CBS 10117</strain>
    </source>
</reference>
<feature type="chain" id="PRO_5008341831" evidence="2">
    <location>
        <begin position="21"/>
        <end position="117"/>
    </location>
</feature>
<name>A0A1A5ZTL3_9TREE</name>
<keyword evidence="5" id="KW-1185">Reference proteome</keyword>
<reference evidence="4" key="3">
    <citation type="submission" date="2024-02" db="EMBL/GenBank/DDBJ databases">
        <title>Comparative genomics of Cryptococcus and Kwoniella reveals pathogenesis evolution and contrasting modes of karyotype evolution via chromosome fusion or intercentromeric recombination.</title>
        <authorList>
            <person name="Coelho M.A."/>
            <person name="David-Palma M."/>
            <person name="Shea T."/>
            <person name="Bowers K."/>
            <person name="McGinley-Smith S."/>
            <person name="Mohammad A.W."/>
            <person name="Gnirke A."/>
            <person name="Yurkov A.M."/>
            <person name="Nowrousian M."/>
            <person name="Sun S."/>
            <person name="Cuomo C.A."/>
            <person name="Heitman J."/>
        </authorList>
    </citation>
    <scope>NUCLEOTIDE SEQUENCE</scope>
    <source>
        <strain evidence="4">CBS 10117</strain>
    </source>
</reference>
<evidence type="ECO:0000256" key="2">
    <source>
        <dbReference type="SAM" id="SignalP"/>
    </source>
</evidence>
<evidence type="ECO:0000256" key="1">
    <source>
        <dbReference type="SAM" id="MobiDB-lite"/>
    </source>
</evidence>
<evidence type="ECO:0000313" key="3">
    <source>
        <dbReference type="EMBL" id="OBR81156.1"/>
    </source>
</evidence>
<keyword evidence="2" id="KW-0732">Signal</keyword>
<organism evidence="3">
    <name type="scientific">Kwoniella dejecticola CBS 10117</name>
    <dbReference type="NCBI Taxonomy" id="1296121"/>
    <lineage>
        <taxon>Eukaryota</taxon>
        <taxon>Fungi</taxon>
        <taxon>Dikarya</taxon>
        <taxon>Basidiomycota</taxon>
        <taxon>Agaricomycotina</taxon>
        <taxon>Tremellomycetes</taxon>
        <taxon>Tremellales</taxon>
        <taxon>Cryptococcaceae</taxon>
        <taxon>Kwoniella</taxon>
    </lineage>
</organism>
<evidence type="ECO:0000313" key="5">
    <source>
        <dbReference type="Proteomes" id="UP000078595"/>
    </source>
</evidence>
<dbReference type="GeneID" id="28972239"/>
<proteinExistence type="predicted"/>
<dbReference type="RefSeq" id="XP_018258998.1">
    <property type="nucleotide sequence ID" value="XM_018411797.1"/>
</dbReference>
<gene>
    <name evidence="3" type="ORF">I303_08540</name>
    <name evidence="4" type="ORF">I303_106817</name>
</gene>
<dbReference type="AlphaFoldDB" id="A0A1A5ZTL3"/>
<feature type="signal peptide" evidence="2">
    <location>
        <begin position="1"/>
        <end position="20"/>
    </location>
</feature>
<accession>A0A1A5ZTL3</accession>
<dbReference type="VEuPathDB" id="FungiDB:I303_08540"/>
<dbReference type="KEGG" id="kdj:28972239"/>
<sequence>MKLLIIFTLLSLLSASTTLAQVSRRAAEPAIPGPTGSPNSARYLQELKSYQDAKRGPGNSEEKKIVGVGHYADEVPLDNAERMRKRLPLKPPTRRSKNGNESEQALARRKVRVRRAL</sequence>
<feature type="compositionally biased region" description="Basic residues" evidence="1">
    <location>
        <begin position="107"/>
        <end position="117"/>
    </location>
</feature>
<evidence type="ECO:0000313" key="4">
    <source>
        <dbReference type="EMBL" id="WWC64209.1"/>
    </source>
</evidence>
<feature type="region of interest" description="Disordered" evidence="1">
    <location>
        <begin position="24"/>
        <end position="43"/>
    </location>
</feature>